<dbReference type="SUPFAM" id="SSF50998">
    <property type="entry name" value="Quinoprotein alcohol dehydrogenase-like"/>
    <property type="match status" value="1"/>
</dbReference>
<accession>A0A6S6SIR3</accession>
<evidence type="ECO:0008006" key="3">
    <source>
        <dbReference type="Google" id="ProtNLM"/>
    </source>
</evidence>
<dbReference type="InterPro" id="IPR015943">
    <property type="entry name" value="WD40/YVTN_repeat-like_dom_sf"/>
</dbReference>
<dbReference type="InterPro" id="IPR011047">
    <property type="entry name" value="Quinoprotein_ADH-like_sf"/>
</dbReference>
<dbReference type="Gene3D" id="2.130.10.10">
    <property type="entry name" value="YVTN repeat-like/Quinoprotein amine dehydrogenase"/>
    <property type="match status" value="1"/>
</dbReference>
<sequence>MKNRYLSITLLSLVSLMFSACSGKKYFEPERTHSAPSSSYGESIVDLSGDGATLKSKKYIGASGVSSIKLQEGYRFLSESKKYVLSSNVDGVLHIIEKSSGEVLRAVALHTPIVSASINAGVVAYILNNNTFGIYQIEENKKIIENRSERTFAIDTRAASPIFIDNLAVMPMLDGKLIIVDIYNTDNAKVVYLSSKRAFNNVVHLSRMGNTLVAATPRNLITIGNNGKLEYQANISDVSVFGNKVYLFTKEGDVIKLDSQLQELAKKKFKFAHYSVATVLDNKVYALDQQGSLIVLSDDLSQSKVYDLGEVDKPAFITGTKLYKDGDIIELSTLGYE</sequence>
<gene>
    <name evidence="2" type="ORF">HELGO_WM20</name>
</gene>
<keyword evidence="1" id="KW-0732">Signal</keyword>
<proteinExistence type="predicted"/>
<evidence type="ECO:0000313" key="2">
    <source>
        <dbReference type="EMBL" id="CAA6810018.1"/>
    </source>
</evidence>
<dbReference type="EMBL" id="CACVAS010000058">
    <property type="protein sequence ID" value="CAA6810018.1"/>
    <property type="molecule type" value="Genomic_DNA"/>
</dbReference>
<feature type="chain" id="PRO_5028124375" description="Lipoprotein" evidence="1">
    <location>
        <begin position="21"/>
        <end position="337"/>
    </location>
</feature>
<evidence type="ECO:0000256" key="1">
    <source>
        <dbReference type="SAM" id="SignalP"/>
    </source>
</evidence>
<dbReference type="PROSITE" id="PS51257">
    <property type="entry name" value="PROKAR_LIPOPROTEIN"/>
    <property type="match status" value="1"/>
</dbReference>
<protein>
    <recommendedName>
        <fullName evidence="3">Lipoprotein</fullName>
    </recommendedName>
</protein>
<reference evidence="2" key="1">
    <citation type="submission" date="2020-01" db="EMBL/GenBank/DDBJ databases">
        <authorList>
            <person name="Meier V. D."/>
            <person name="Meier V D."/>
        </authorList>
    </citation>
    <scope>NUCLEOTIDE SEQUENCE</scope>
    <source>
        <strain evidence="2">HLG_WM_MAG_01</strain>
    </source>
</reference>
<feature type="signal peptide" evidence="1">
    <location>
        <begin position="1"/>
        <end position="20"/>
    </location>
</feature>
<organism evidence="2">
    <name type="scientific">uncultured Sulfurovum sp</name>
    <dbReference type="NCBI Taxonomy" id="269237"/>
    <lineage>
        <taxon>Bacteria</taxon>
        <taxon>Pseudomonadati</taxon>
        <taxon>Campylobacterota</taxon>
        <taxon>Epsilonproteobacteria</taxon>
        <taxon>Campylobacterales</taxon>
        <taxon>Sulfurovaceae</taxon>
        <taxon>Sulfurovum</taxon>
        <taxon>environmental samples</taxon>
    </lineage>
</organism>
<dbReference type="AlphaFoldDB" id="A0A6S6SIR3"/>
<name>A0A6S6SIR3_9BACT</name>